<comment type="caution">
    <text evidence="6">The sequence shown here is derived from an EMBL/GenBank/DDBJ whole genome shotgun (WGS) entry which is preliminary data.</text>
</comment>
<dbReference type="NCBIfam" id="NF033788">
    <property type="entry name" value="HTH_metalloreg"/>
    <property type="match status" value="1"/>
</dbReference>
<dbReference type="GO" id="GO:0003700">
    <property type="term" value="F:DNA-binding transcription factor activity"/>
    <property type="evidence" value="ECO:0007669"/>
    <property type="project" value="InterPro"/>
</dbReference>
<name>A0A5N8WVK4_9ACTN</name>
<dbReference type="PROSITE" id="PS50987">
    <property type="entry name" value="HTH_ARSR_2"/>
    <property type="match status" value="1"/>
</dbReference>
<evidence type="ECO:0000313" key="6">
    <source>
        <dbReference type="EMBL" id="MPY51443.1"/>
    </source>
</evidence>
<keyword evidence="2" id="KW-0238">DNA-binding</keyword>
<dbReference type="Gene3D" id="1.10.10.10">
    <property type="entry name" value="Winged helix-like DNA-binding domain superfamily/Winged helix DNA-binding domain"/>
    <property type="match status" value="1"/>
</dbReference>
<dbReference type="AlphaFoldDB" id="A0A5N8WVK4"/>
<keyword evidence="1" id="KW-0805">Transcription regulation</keyword>
<evidence type="ECO:0000256" key="2">
    <source>
        <dbReference type="ARBA" id="ARBA00023125"/>
    </source>
</evidence>
<dbReference type="InterPro" id="IPR036390">
    <property type="entry name" value="WH_DNA-bd_sf"/>
</dbReference>
<dbReference type="Proteomes" id="UP000373149">
    <property type="component" value="Unassembled WGS sequence"/>
</dbReference>
<dbReference type="PANTHER" id="PTHR33154:SF18">
    <property type="entry name" value="ARSENICAL RESISTANCE OPERON REPRESSOR"/>
    <property type="match status" value="1"/>
</dbReference>
<dbReference type="InterPro" id="IPR051081">
    <property type="entry name" value="HTH_MetalResp_TranReg"/>
</dbReference>
<feature type="domain" description="HTH arsR-type" evidence="5">
    <location>
        <begin position="24"/>
        <end position="121"/>
    </location>
</feature>
<feature type="region of interest" description="Disordered" evidence="4">
    <location>
        <begin position="123"/>
        <end position="144"/>
    </location>
</feature>
<sequence length="144" mass="15524">MSKQELEVMDQDATCCPGLAAAPLDDERATELARVFKAMGDPVRLRLLSMIASREGGEVCVCEMTPAFDLSQPTISHHLKLLRQAGLIDCERRGTWVYYWAVPGALDTLAGFLTTKQTDLAARRTTGATRQTAGPTAQTAGATP</sequence>
<accession>A0A5N8WVK4</accession>
<gene>
    <name evidence="6" type="ORF">FPZ41_23940</name>
</gene>
<reference evidence="6 7" key="1">
    <citation type="submission" date="2019-09" db="EMBL/GenBank/DDBJ databases">
        <authorList>
            <person name="Duangmal K."/>
            <person name="Teo W.F.A."/>
            <person name="Lipun K."/>
        </authorList>
    </citation>
    <scope>NUCLEOTIDE SEQUENCE [LARGE SCALE GENOMIC DNA]</scope>
    <source>
        <strain evidence="6 7">K1PN6</strain>
    </source>
</reference>
<dbReference type="InterPro" id="IPR011991">
    <property type="entry name" value="ArsR-like_HTH"/>
</dbReference>
<evidence type="ECO:0000256" key="3">
    <source>
        <dbReference type="ARBA" id="ARBA00023163"/>
    </source>
</evidence>
<organism evidence="6 7">
    <name type="scientific">Streptomyces acidicola</name>
    <dbReference type="NCBI Taxonomy" id="2596892"/>
    <lineage>
        <taxon>Bacteria</taxon>
        <taxon>Bacillati</taxon>
        <taxon>Actinomycetota</taxon>
        <taxon>Actinomycetes</taxon>
        <taxon>Kitasatosporales</taxon>
        <taxon>Streptomycetaceae</taxon>
        <taxon>Streptomyces</taxon>
    </lineage>
</organism>
<dbReference type="InterPro" id="IPR001845">
    <property type="entry name" value="HTH_ArsR_DNA-bd_dom"/>
</dbReference>
<evidence type="ECO:0000256" key="4">
    <source>
        <dbReference type="SAM" id="MobiDB-lite"/>
    </source>
</evidence>
<evidence type="ECO:0000256" key="1">
    <source>
        <dbReference type="ARBA" id="ARBA00023015"/>
    </source>
</evidence>
<dbReference type="RefSeq" id="WP_152865789.1">
    <property type="nucleotide sequence ID" value="NZ_VMNX01000096.1"/>
</dbReference>
<evidence type="ECO:0000259" key="5">
    <source>
        <dbReference type="PROSITE" id="PS50987"/>
    </source>
</evidence>
<proteinExistence type="predicted"/>
<protein>
    <submittedName>
        <fullName evidence="6">Helix-turn-helix transcriptional regulator</fullName>
    </submittedName>
</protein>
<dbReference type="SUPFAM" id="SSF46785">
    <property type="entry name" value="Winged helix' DNA-binding domain"/>
    <property type="match status" value="1"/>
</dbReference>
<keyword evidence="7" id="KW-1185">Reference proteome</keyword>
<dbReference type="PANTHER" id="PTHR33154">
    <property type="entry name" value="TRANSCRIPTIONAL REGULATOR, ARSR FAMILY"/>
    <property type="match status" value="1"/>
</dbReference>
<dbReference type="EMBL" id="VMNX01000096">
    <property type="protein sequence ID" value="MPY51443.1"/>
    <property type="molecule type" value="Genomic_DNA"/>
</dbReference>
<dbReference type="Pfam" id="PF01022">
    <property type="entry name" value="HTH_5"/>
    <property type="match status" value="1"/>
</dbReference>
<dbReference type="InterPro" id="IPR036388">
    <property type="entry name" value="WH-like_DNA-bd_sf"/>
</dbReference>
<dbReference type="GO" id="GO:0003677">
    <property type="term" value="F:DNA binding"/>
    <property type="evidence" value="ECO:0007669"/>
    <property type="project" value="UniProtKB-KW"/>
</dbReference>
<dbReference type="PRINTS" id="PR00778">
    <property type="entry name" value="HTHARSR"/>
</dbReference>
<keyword evidence="3" id="KW-0804">Transcription</keyword>
<evidence type="ECO:0000313" key="7">
    <source>
        <dbReference type="Proteomes" id="UP000373149"/>
    </source>
</evidence>
<dbReference type="SMART" id="SM00418">
    <property type="entry name" value="HTH_ARSR"/>
    <property type="match status" value="1"/>
</dbReference>
<dbReference type="CDD" id="cd00090">
    <property type="entry name" value="HTH_ARSR"/>
    <property type="match status" value="1"/>
</dbReference>